<dbReference type="AlphaFoldDB" id="A0A494TID2"/>
<keyword evidence="3" id="KW-1185">Reference proteome</keyword>
<evidence type="ECO:0000313" key="3">
    <source>
        <dbReference type="Proteomes" id="UP000276254"/>
    </source>
</evidence>
<dbReference type="Pfam" id="PF06904">
    <property type="entry name" value="Extensin-like_C"/>
    <property type="match status" value="1"/>
</dbReference>
<dbReference type="Proteomes" id="UP000276254">
    <property type="component" value="Chromosome"/>
</dbReference>
<dbReference type="RefSeq" id="WP_121153356.1">
    <property type="nucleotide sequence ID" value="NZ_CP032829.1"/>
</dbReference>
<gene>
    <name evidence="2" type="ORF">D3Y57_13145</name>
</gene>
<dbReference type="InterPro" id="IPR009683">
    <property type="entry name" value="Extensin-like_C"/>
</dbReference>
<accession>A0A494TID2</accession>
<proteinExistence type="predicted"/>
<evidence type="ECO:0000313" key="2">
    <source>
        <dbReference type="EMBL" id="AYJ86733.1"/>
    </source>
</evidence>
<feature type="domain" description="Extensin-like C-terminal" evidence="1">
    <location>
        <begin position="49"/>
        <end position="220"/>
    </location>
</feature>
<dbReference type="PROSITE" id="PS51257">
    <property type="entry name" value="PROKAR_LIPOPROTEIN"/>
    <property type="match status" value="1"/>
</dbReference>
<dbReference type="EMBL" id="CP032829">
    <property type="protein sequence ID" value="AYJ86733.1"/>
    <property type="molecule type" value="Genomic_DNA"/>
</dbReference>
<sequence length="220" mass="23882">MNRGLIFSLAILLTLAGCIGRSNHRPSPQRRPPNQTVVVRGNDPVVLKQCLGKLDRLVARYALLPDRTFGGSCDALGAVQLRDIGTPTTNLGAMTCGLANAFVNWVQNDLQDPAQEYFRSRVVKIETMGTYSCRNINGAATGRLSEHAHANAVDVSGFVLEDGRHVTVANDWTAGGDGAAFLRAVHASACRRFVTILSPDYNALHHDHLHFDMGGKSFCR</sequence>
<dbReference type="OrthoDB" id="9809788at2"/>
<organism evidence="2 3">
    <name type="scientific">Sphingomonas paeninsulae</name>
    <dbReference type="NCBI Taxonomy" id="2319844"/>
    <lineage>
        <taxon>Bacteria</taxon>
        <taxon>Pseudomonadati</taxon>
        <taxon>Pseudomonadota</taxon>
        <taxon>Alphaproteobacteria</taxon>
        <taxon>Sphingomonadales</taxon>
        <taxon>Sphingomonadaceae</taxon>
        <taxon>Sphingomonas</taxon>
    </lineage>
</organism>
<name>A0A494TID2_SPHPE</name>
<reference evidence="2 3" key="1">
    <citation type="submission" date="2018-09" db="EMBL/GenBank/DDBJ databases">
        <title>Sphingomonas peninsula sp. nov., isolated from fildes peninsula, Antarctic soil.</title>
        <authorList>
            <person name="Yingchao G."/>
        </authorList>
    </citation>
    <scope>NUCLEOTIDE SEQUENCE [LARGE SCALE GENOMIC DNA]</scope>
    <source>
        <strain evidence="2 3">YZ-8</strain>
    </source>
</reference>
<dbReference type="KEGG" id="spha:D3Y57_13145"/>
<protein>
    <submittedName>
        <fullName evidence="2">Extensin</fullName>
    </submittedName>
</protein>
<evidence type="ECO:0000259" key="1">
    <source>
        <dbReference type="Pfam" id="PF06904"/>
    </source>
</evidence>